<evidence type="ECO:0000256" key="8">
    <source>
        <dbReference type="SAM" id="Phobius"/>
    </source>
</evidence>
<evidence type="ECO:0000313" key="10">
    <source>
        <dbReference type="EMBL" id="TDC69175.1"/>
    </source>
</evidence>
<evidence type="ECO:0000256" key="4">
    <source>
        <dbReference type="ARBA" id="ARBA00022741"/>
    </source>
</evidence>
<reference evidence="10 11" key="1">
    <citation type="submission" date="2019-03" db="EMBL/GenBank/DDBJ databases">
        <title>Draft genome sequences of novel Actinobacteria.</title>
        <authorList>
            <person name="Sahin N."/>
            <person name="Ay H."/>
            <person name="Saygin H."/>
        </authorList>
    </citation>
    <scope>NUCLEOTIDE SEQUENCE [LARGE SCALE GENOMIC DNA]</scope>
    <source>
        <strain evidence="10 11">DSM 41900</strain>
    </source>
</reference>
<dbReference type="GO" id="GO:0005886">
    <property type="term" value="C:plasma membrane"/>
    <property type="evidence" value="ECO:0007669"/>
    <property type="project" value="UniProtKB-SubCell"/>
</dbReference>
<keyword evidence="3 8" id="KW-0812">Transmembrane</keyword>
<dbReference type="GO" id="GO:0000166">
    <property type="term" value="F:nucleotide binding"/>
    <property type="evidence" value="ECO:0007669"/>
    <property type="project" value="UniProtKB-KW"/>
</dbReference>
<sequence length="154" mass="16260">MVAGERLLAEMREEIGRADAKASILVGAVGVCGGIMAGGSHVPAATWAALLWWAGCVGWAVALAFLLVATFPRYRRSGWKRDQPVTYFLDVRRAARSGQLPQALHQTEADPLAGLTIALTNTSDIIAAKHRYIRGALAAFALGGICLAAVLPAH</sequence>
<evidence type="ECO:0000259" key="9">
    <source>
        <dbReference type="Pfam" id="PF18967"/>
    </source>
</evidence>
<dbReference type="EMBL" id="SMKI01000347">
    <property type="protein sequence ID" value="TDC69175.1"/>
    <property type="molecule type" value="Genomic_DNA"/>
</dbReference>
<organism evidence="10 11">
    <name type="scientific">Streptomyces hainanensis</name>
    <dbReference type="NCBI Taxonomy" id="402648"/>
    <lineage>
        <taxon>Bacteria</taxon>
        <taxon>Bacillati</taxon>
        <taxon>Actinomycetota</taxon>
        <taxon>Actinomycetes</taxon>
        <taxon>Kitasatosporales</taxon>
        <taxon>Streptomycetaceae</taxon>
        <taxon>Streptomyces</taxon>
    </lineage>
</organism>
<keyword evidence="4" id="KW-0547">Nucleotide-binding</keyword>
<keyword evidence="5 8" id="KW-1133">Transmembrane helix</keyword>
<dbReference type="OrthoDB" id="4320081at2"/>
<feature type="transmembrane region" description="Helical" evidence="8">
    <location>
        <begin position="132"/>
        <end position="151"/>
    </location>
</feature>
<evidence type="ECO:0000256" key="7">
    <source>
        <dbReference type="ARBA" id="ARBA00023136"/>
    </source>
</evidence>
<feature type="transmembrane region" description="Helical" evidence="8">
    <location>
        <begin position="20"/>
        <end position="38"/>
    </location>
</feature>
<dbReference type="AlphaFoldDB" id="A0A4V2Y1L3"/>
<feature type="transmembrane region" description="Helical" evidence="8">
    <location>
        <begin position="50"/>
        <end position="71"/>
    </location>
</feature>
<evidence type="ECO:0000256" key="2">
    <source>
        <dbReference type="ARBA" id="ARBA00022475"/>
    </source>
</evidence>
<evidence type="ECO:0000256" key="6">
    <source>
        <dbReference type="ARBA" id="ARBA00023118"/>
    </source>
</evidence>
<evidence type="ECO:0000313" key="11">
    <source>
        <dbReference type="Proteomes" id="UP000295345"/>
    </source>
</evidence>
<protein>
    <recommendedName>
        <fullName evidence="9">Pycsar effector protein domain-containing protein</fullName>
    </recommendedName>
</protein>
<feature type="domain" description="Pycsar effector protein" evidence="9">
    <location>
        <begin position="5"/>
        <end position="151"/>
    </location>
</feature>
<proteinExistence type="predicted"/>
<comment type="subcellular location">
    <subcellularLocation>
        <location evidence="1">Cell membrane</location>
    </subcellularLocation>
</comment>
<dbReference type="GO" id="GO:0051607">
    <property type="term" value="P:defense response to virus"/>
    <property type="evidence" value="ECO:0007669"/>
    <property type="project" value="UniProtKB-KW"/>
</dbReference>
<comment type="caution">
    <text evidence="10">The sequence shown here is derived from an EMBL/GenBank/DDBJ whole genome shotgun (WGS) entry which is preliminary data.</text>
</comment>
<gene>
    <name evidence="10" type="ORF">E1283_26355</name>
</gene>
<dbReference type="Pfam" id="PF18967">
    <property type="entry name" value="PycTM"/>
    <property type="match status" value="1"/>
</dbReference>
<evidence type="ECO:0000256" key="5">
    <source>
        <dbReference type="ARBA" id="ARBA00022989"/>
    </source>
</evidence>
<evidence type="ECO:0000256" key="3">
    <source>
        <dbReference type="ARBA" id="ARBA00022692"/>
    </source>
</evidence>
<name>A0A4V2Y1L3_9ACTN</name>
<keyword evidence="2" id="KW-1003">Cell membrane</keyword>
<keyword evidence="6" id="KW-0051">Antiviral defense</keyword>
<evidence type="ECO:0000256" key="1">
    <source>
        <dbReference type="ARBA" id="ARBA00004236"/>
    </source>
</evidence>
<keyword evidence="7 8" id="KW-0472">Membrane</keyword>
<dbReference type="Proteomes" id="UP000295345">
    <property type="component" value="Unassembled WGS sequence"/>
</dbReference>
<dbReference type="InterPro" id="IPR043760">
    <property type="entry name" value="PycTM_dom"/>
</dbReference>
<accession>A0A4V2Y1L3</accession>
<keyword evidence="11" id="KW-1185">Reference proteome</keyword>